<dbReference type="PROSITE" id="PS51375">
    <property type="entry name" value="PPR"/>
    <property type="match status" value="2"/>
</dbReference>
<evidence type="ECO:0000256" key="1">
    <source>
        <dbReference type="ARBA" id="ARBA00007626"/>
    </source>
</evidence>
<evidence type="ECO:0000313" key="4">
    <source>
        <dbReference type="Proteomes" id="UP000189701"/>
    </source>
</evidence>
<dbReference type="KEGG" id="nsy:104229502"/>
<dbReference type="eggNOG" id="KOG4197">
    <property type="taxonomic scope" value="Eukaryota"/>
</dbReference>
<keyword evidence="2" id="KW-0677">Repeat</keyword>
<dbReference type="PANTHER" id="PTHR47939:SF10">
    <property type="entry name" value="PENTACOTRIPEPTIDE-REPEAT REGION OF PRORP DOMAIN-CONTAINING PROTEIN"/>
    <property type="match status" value="1"/>
</dbReference>
<dbReference type="GeneID" id="104229502"/>
<feature type="repeat" description="PPR" evidence="3">
    <location>
        <begin position="132"/>
        <end position="166"/>
    </location>
</feature>
<dbReference type="NCBIfam" id="TIGR00756">
    <property type="entry name" value="PPR"/>
    <property type="match status" value="2"/>
</dbReference>
<dbReference type="Proteomes" id="UP000189701">
    <property type="component" value="Unplaced"/>
</dbReference>
<comment type="similarity">
    <text evidence="1">Belongs to the PPR family. P subfamily.</text>
</comment>
<reference evidence="4" key="1">
    <citation type="journal article" date="2013" name="Genome Biol.">
        <title>Reference genomes and transcriptomes of Nicotiana sylvestris and Nicotiana tomentosiformis.</title>
        <authorList>
            <person name="Sierro N."/>
            <person name="Battey J.N."/>
            <person name="Ouadi S."/>
            <person name="Bovet L."/>
            <person name="Goepfert S."/>
            <person name="Bakaher N."/>
            <person name="Peitsch M.C."/>
            <person name="Ivanov N.V."/>
        </authorList>
    </citation>
    <scope>NUCLEOTIDE SEQUENCE [LARGE SCALE GENOMIC DNA]</scope>
</reference>
<evidence type="ECO:0000313" key="5">
    <source>
        <dbReference type="RefSeq" id="XP_009780455.1"/>
    </source>
</evidence>
<evidence type="ECO:0000256" key="3">
    <source>
        <dbReference type="PROSITE-ProRule" id="PRU00708"/>
    </source>
</evidence>
<evidence type="ECO:0000256" key="2">
    <source>
        <dbReference type="ARBA" id="ARBA00022737"/>
    </source>
</evidence>
<protein>
    <submittedName>
        <fullName evidence="5">Pentatricopeptide repeat-containing protein At3g02650, mitochondrial-like</fullName>
    </submittedName>
</protein>
<dbReference type="STRING" id="4096.A0A1U7X1V8"/>
<name>A0A1U7X1V8_NICSY</name>
<organism evidence="4 5">
    <name type="scientific">Nicotiana sylvestris</name>
    <name type="common">Wood tobacco</name>
    <name type="synonym">South American tobacco</name>
    <dbReference type="NCBI Taxonomy" id="4096"/>
    <lineage>
        <taxon>Eukaryota</taxon>
        <taxon>Viridiplantae</taxon>
        <taxon>Streptophyta</taxon>
        <taxon>Embryophyta</taxon>
        <taxon>Tracheophyta</taxon>
        <taxon>Spermatophyta</taxon>
        <taxon>Magnoliopsida</taxon>
        <taxon>eudicotyledons</taxon>
        <taxon>Gunneridae</taxon>
        <taxon>Pentapetalae</taxon>
        <taxon>asterids</taxon>
        <taxon>lamiids</taxon>
        <taxon>Solanales</taxon>
        <taxon>Solanaceae</taxon>
        <taxon>Nicotianoideae</taxon>
        <taxon>Nicotianeae</taxon>
        <taxon>Nicotiana</taxon>
    </lineage>
</organism>
<dbReference type="InterPro" id="IPR011990">
    <property type="entry name" value="TPR-like_helical_dom_sf"/>
</dbReference>
<accession>A0A1U7X1V8</accession>
<proteinExistence type="inferred from homology"/>
<dbReference type="Pfam" id="PF13041">
    <property type="entry name" value="PPR_2"/>
    <property type="match status" value="1"/>
</dbReference>
<dbReference type="PANTHER" id="PTHR47939">
    <property type="entry name" value="MEMBRANE-ASSOCIATED SALT-INDUCIBLE PROTEIN-LIKE"/>
    <property type="match status" value="1"/>
</dbReference>
<keyword evidence="4" id="KW-1185">Reference proteome</keyword>
<feature type="repeat" description="PPR" evidence="3">
    <location>
        <begin position="97"/>
        <end position="131"/>
    </location>
</feature>
<sequence>MLAKEKTIDLPVPPIKLLISSLDHKDENVTFALETDYKDEYIQGARYFLDDLYGEWMPAHKACRGNDATTREKLLPEDIKEAKELLLDLIDAGPPPRRVLFNKVIHGLAKIGEMGEAMKLLKVMKNRGFTPNMYAYSAITSCYVKEGQMEEACKILDEIKNKHSKLSPDTYHTVNWGYCKNEECDKALAMELLREMEFGVAPSADEHNKLMQSLCPTAFDWRTTEKVVELMKECI</sequence>
<dbReference type="InterPro" id="IPR050667">
    <property type="entry name" value="PPR-containing_protein"/>
</dbReference>
<dbReference type="Gene3D" id="1.25.40.10">
    <property type="entry name" value="Tetratricopeptide repeat domain"/>
    <property type="match status" value="1"/>
</dbReference>
<reference evidence="5" key="2">
    <citation type="submission" date="2025-08" db="UniProtKB">
        <authorList>
            <consortium name="RefSeq"/>
        </authorList>
    </citation>
    <scope>IDENTIFICATION</scope>
    <source>
        <tissue evidence="5">Leaf</tissue>
    </source>
</reference>
<gene>
    <name evidence="5" type="primary">LOC104229502</name>
</gene>
<dbReference type="AlphaFoldDB" id="A0A1U7X1V8"/>
<dbReference type="InterPro" id="IPR002885">
    <property type="entry name" value="PPR_rpt"/>
</dbReference>
<dbReference type="RefSeq" id="XP_009780455.1">
    <property type="nucleotide sequence ID" value="XM_009782153.1"/>
</dbReference>